<dbReference type="AlphaFoldDB" id="A0A6C0AK12"/>
<dbReference type="Gene3D" id="3.40.30.10">
    <property type="entry name" value="Glutaredoxin"/>
    <property type="match status" value="1"/>
</dbReference>
<evidence type="ECO:0000259" key="1">
    <source>
        <dbReference type="Pfam" id="PF00085"/>
    </source>
</evidence>
<protein>
    <recommendedName>
        <fullName evidence="1">Thioredoxin domain-containing protein</fullName>
    </recommendedName>
</protein>
<dbReference type="InterPro" id="IPR036249">
    <property type="entry name" value="Thioredoxin-like_sf"/>
</dbReference>
<proteinExistence type="predicted"/>
<name>A0A6C0AK12_9ZZZZ</name>
<sequence>MPKPKSYTKPSEKPDVMKELSQDIPMIVRIYSKTCGACQMSEKPWKAFCSSAPPDIKVVEVEQDAVPDDVMMGVEGFPTYALHTKDGDNKHHTGALMSPGEIHTFIAGPSESS</sequence>
<evidence type="ECO:0000313" key="2">
    <source>
        <dbReference type="EMBL" id="QHS79681.1"/>
    </source>
</evidence>
<feature type="domain" description="Thioredoxin" evidence="1">
    <location>
        <begin position="18"/>
        <end position="95"/>
    </location>
</feature>
<organism evidence="2">
    <name type="scientific">viral metagenome</name>
    <dbReference type="NCBI Taxonomy" id="1070528"/>
    <lineage>
        <taxon>unclassified sequences</taxon>
        <taxon>metagenomes</taxon>
        <taxon>organismal metagenomes</taxon>
    </lineage>
</organism>
<dbReference type="InterPro" id="IPR013766">
    <property type="entry name" value="Thioredoxin_domain"/>
</dbReference>
<dbReference type="SUPFAM" id="SSF52833">
    <property type="entry name" value="Thioredoxin-like"/>
    <property type="match status" value="1"/>
</dbReference>
<dbReference type="Pfam" id="PF00085">
    <property type="entry name" value="Thioredoxin"/>
    <property type="match status" value="1"/>
</dbReference>
<dbReference type="EMBL" id="MN740650">
    <property type="protein sequence ID" value="QHS79681.1"/>
    <property type="molecule type" value="Genomic_DNA"/>
</dbReference>
<reference evidence="2" key="1">
    <citation type="journal article" date="2020" name="Nature">
        <title>Giant virus diversity and host interactions through global metagenomics.</title>
        <authorList>
            <person name="Schulz F."/>
            <person name="Roux S."/>
            <person name="Paez-Espino D."/>
            <person name="Jungbluth S."/>
            <person name="Walsh D.A."/>
            <person name="Denef V.J."/>
            <person name="McMahon K.D."/>
            <person name="Konstantinidis K.T."/>
            <person name="Eloe-Fadrosh E.A."/>
            <person name="Kyrpides N.C."/>
            <person name="Woyke T."/>
        </authorList>
    </citation>
    <scope>NUCLEOTIDE SEQUENCE</scope>
    <source>
        <strain evidence="2">GVMAG-S-1035303-20</strain>
    </source>
</reference>
<dbReference type="CDD" id="cd02947">
    <property type="entry name" value="TRX_family"/>
    <property type="match status" value="1"/>
</dbReference>
<accession>A0A6C0AK12</accession>